<dbReference type="OrthoDB" id="4619392at2759"/>
<dbReference type="EMBL" id="QJNU01000018">
    <property type="protein sequence ID" value="RYP10477.1"/>
    <property type="molecule type" value="Genomic_DNA"/>
</dbReference>
<dbReference type="AlphaFoldDB" id="A0A4Q4TW46"/>
<name>A0A4Q4TW46_9PEZI</name>
<proteinExistence type="predicted"/>
<keyword evidence="2" id="KW-1185">Reference proteome</keyword>
<comment type="caution">
    <text evidence="1">The sequence shown here is derived from an EMBL/GenBank/DDBJ whole genome shotgun (WGS) entry which is preliminary data.</text>
</comment>
<evidence type="ECO:0000313" key="1">
    <source>
        <dbReference type="EMBL" id="RYP10477.1"/>
    </source>
</evidence>
<accession>A0A4Q4TW46</accession>
<protein>
    <submittedName>
        <fullName evidence="1">Uncharacterized protein</fullName>
    </submittedName>
</protein>
<gene>
    <name evidence="1" type="ORF">DL764_000660</name>
</gene>
<organism evidence="1 2">
    <name type="scientific">Monosporascus ibericus</name>
    <dbReference type="NCBI Taxonomy" id="155417"/>
    <lineage>
        <taxon>Eukaryota</taxon>
        <taxon>Fungi</taxon>
        <taxon>Dikarya</taxon>
        <taxon>Ascomycota</taxon>
        <taxon>Pezizomycotina</taxon>
        <taxon>Sordariomycetes</taxon>
        <taxon>Xylariomycetidae</taxon>
        <taxon>Xylariales</taxon>
        <taxon>Xylariales incertae sedis</taxon>
        <taxon>Monosporascus</taxon>
    </lineage>
</organism>
<sequence length="79" mass="8718">MVRSITCNIRNPDGTEGGAIIKNEEHSIGSHRKGALLFENFDLLLLSPFVSYSDLKKSFRKFLKGPALVGISRLGSQQL</sequence>
<dbReference type="Proteomes" id="UP000293360">
    <property type="component" value="Unassembled WGS sequence"/>
</dbReference>
<reference evidence="1 2" key="1">
    <citation type="submission" date="2018-06" db="EMBL/GenBank/DDBJ databases">
        <title>Complete Genomes of Monosporascus.</title>
        <authorList>
            <person name="Robinson A.J."/>
            <person name="Natvig D.O."/>
        </authorList>
    </citation>
    <scope>NUCLEOTIDE SEQUENCE [LARGE SCALE GENOMIC DNA]</scope>
    <source>
        <strain evidence="1 2">CBS 110550</strain>
    </source>
</reference>
<evidence type="ECO:0000313" key="2">
    <source>
        <dbReference type="Proteomes" id="UP000293360"/>
    </source>
</evidence>